<gene>
    <name evidence="3" type="ORF">Pan181_14480</name>
</gene>
<dbReference type="InterPro" id="IPR015943">
    <property type="entry name" value="WD40/YVTN_repeat-like_dom_sf"/>
</dbReference>
<organism evidence="3 4">
    <name type="scientific">Aeoliella mucimassa</name>
    <dbReference type="NCBI Taxonomy" id="2527972"/>
    <lineage>
        <taxon>Bacteria</taxon>
        <taxon>Pseudomonadati</taxon>
        <taxon>Planctomycetota</taxon>
        <taxon>Planctomycetia</taxon>
        <taxon>Pirellulales</taxon>
        <taxon>Lacipirellulaceae</taxon>
        <taxon>Aeoliella</taxon>
    </lineage>
</organism>
<dbReference type="Gene3D" id="2.130.10.10">
    <property type="entry name" value="YVTN repeat-like/Quinoprotein amine dehydrogenase"/>
    <property type="match status" value="1"/>
</dbReference>
<accession>A0A518AKL2</accession>
<dbReference type="InterPro" id="IPR002372">
    <property type="entry name" value="PQQ_rpt_dom"/>
</dbReference>
<name>A0A518AKL2_9BACT</name>
<dbReference type="SUPFAM" id="SSF50998">
    <property type="entry name" value="Quinoprotein alcohol dehydrogenase-like"/>
    <property type="match status" value="1"/>
</dbReference>
<dbReference type="KEGG" id="amuc:Pan181_14480"/>
<keyword evidence="1" id="KW-0732">Signal</keyword>
<evidence type="ECO:0000259" key="2">
    <source>
        <dbReference type="Pfam" id="PF13360"/>
    </source>
</evidence>
<protein>
    <submittedName>
        <fullName evidence="3">PQQ enzyme repeat protein</fullName>
    </submittedName>
</protein>
<evidence type="ECO:0000256" key="1">
    <source>
        <dbReference type="SAM" id="SignalP"/>
    </source>
</evidence>
<reference evidence="3 4" key="1">
    <citation type="submission" date="2019-02" db="EMBL/GenBank/DDBJ databases">
        <title>Deep-cultivation of Planctomycetes and their phenomic and genomic characterization uncovers novel biology.</title>
        <authorList>
            <person name="Wiegand S."/>
            <person name="Jogler M."/>
            <person name="Boedeker C."/>
            <person name="Pinto D."/>
            <person name="Vollmers J."/>
            <person name="Rivas-Marin E."/>
            <person name="Kohn T."/>
            <person name="Peeters S.H."/>
            <person name="Heuer A."/>
            <person name="Rast P."/>
            <person name="Oberbeckmann S."/>
            <person name="Bunk B."/>
            <person name="Jeske O."/>
            <person name="Meyerdierks A."/>
            <person name="Storesund J.E."/>
            <person name="Kallscheuer N."/>
            <person name="Luecker S."/>
            <person name="Lage O.M."/>
            <person name="Pohl T."/>
            <person name="Merkel B.J."/>
            <person name="Hornburger P."/>
            <person name="Mueller R.-W."/>
            <person name="Bruemmer F."/>
            <person name="Labrenz M."/>
            <person name="Spormann A.M."/>
            <person name="Op den Camp H."/>
            <person name="Overmann J."/>
            <person name="Amann R."/>
            <person name="Jetten M.S.M."/>
            <person name="Mascher T."/>
            <person name="Medema M.H."/>
            <person name="Devos D.P."/>
            <person name="Kaster A.-K."/>
            <person name="Ovreas L."/>
            <person name="Rohde M."/>
            <person name="Galperin M.Y."/>
            <person name="Jogler C."/>
        </authorList>
    </citation>
    <scope>NUCLEOTIDE SEQUENCE [LARGE SCALE GENOMIC DNA]</scope>
    <source>
        <strain evidence="3 4">Pan181</strain>
    </source>
</reference>
<dbReference type="Pfam" id="PF13360">
    <property type="entry name" value="PQQ_2"/>
    <property type="match status" value="1"/>
</dbReference>
<evidence type="ECO:0000313" key="4">
    <source>
        <dbReference type="Proteomes" id="UP000315750"/>
    </source>
</evidence>
<dbReference type="PANTHER" id="PTHR34512:SF30">
    <property type="entry name" value="OUTER MEMBRANE PROTEIN ASSEMBLY FACTOR BAMB"/>
    <property type="match status" value="1"/>
</dbReference>
<dbReference type="RefSeq" id="WP_145246140.1">
    <property type="nucleotide sequence ID" value="NZ_CP036278.1"/>
</dbReference>
<dbReference type="AlphaFoldDB" id="A0A518AKL2"/>
<feature type="chain" id="PRO_5022147634" evidence="1">
    <location>
        <begin position="19"/>
        <end position="784"/>
    </location>
</feature>
<feature type="domain" description="Pyrrolo-quinoline quinone repeat" evidence="2">
    <location>
        <begin position="487"/>
        <end position="615"/>
    </location>
</feature>
<dbReference type="PANTHER" id="PTHR34512">
    <property type="entry name" value="CELL SURFACE PROTEIN"/>
    <property type="match status" value="1"/>
</dbReference>
<sequence length="784" mass="84973" precursor="true">MRKITLCIPLLLANWAFGQLDFMPSEPLPAAEARVVEVTSNIERELAQLQALADAKAWDEAVDGMLRLAAESNNALVEVSDDCFLPIGNACQWHLSRWPAEGLERYRQRVDATARQMLETALAARDTAGIQQVIDQYFVSSVGDDALLAMADLSLEAGNLSKARSSLQMLSPRLSSDDGRLWGVILTNGTWTAAQLKQLATSDLAKRAATASLVYPDTDLPVADMLARLAVISIRQRNFARAEQELALLEAWYPNAQGVLAGRQAVLAESVASSLQSAKNWPMPAAQQTSPAVGDLNQVVWRHEAPTPAVRTAQRPVDLWLRQVGTPAEAPLPAIPDYLLPFTGNEMVIYTPVDAELLQFSAGDPWIALNAATGKPLFGETGTVYGPPVARPQASRQNNADNSLAAPQIAIRARQLQMQVEVRNGMVIQRELVLNNRPMAAGQSSNPPQGCLIDDLLYAVTLPKANATIRSSAAPATKHLMVLDLSAEGKLELEIEPDEGTQFVTAPLVTDDYIYLVEQHTEQGGQVSVACFARTTGRNVWRTPVCAISGEGASLSSDALTQVEDKLVLAAPGLVVTVDAITGRMKWARKYERARSTAPDDLALVGTRTRGAVLATSEGIVCAPVDAAGMFALDSETGQTLWYNAQPWDVEYVLGVVENRLIAAGNQLWILDATTGQRLSQWPHPMDGNLVLRGRACMAGDEVFCPTKDAIHTFNVRTSQPSRVPIPLETDEGANLTVCGQGLLVTTDEFILFLGKSPPKKGEQKVDEIRLGTLQSERREFILD</sequence>
<evidence type="ECO:0000313" key="3">
    <source>
        <dbReference type="EMBL" id="QDU55261.1"/>
    </source>
</evidence>
<keyword evidence="4" id="KW-1185">Reference proteome</keyword>
<dbReference type="Proteomes" id="UP000315750">
    <property type="component" value="Chromosome"/>
</dbReference>
<dbReference type="EMBL" id="CP036278">
    <property type="protein sequence ID" value="QDU55261.1"/>
    <property type="molecule type" value="Genomic_DNA"/>
</dbReference>
<feature type="signal peptide" evidence="1">
    <location>
        <begin position="1"/>
        <end position="18"/>
    </location>
</feature>
<dbReference type="InterPro" id="IPR011047">
    <property type="entry name" value="Quinoprotein_ADH-like_sf"/>
</dbReference>
<dbReference type="OrthoDB" id="244732at2"/>
<proteinExistence type="predicted"/>